<feature type="transmembrane region" description="Helical" evidence="1">
    <location>
        <begin position="12"/>
        <end position="30"/>
    </location>
</feature>
<feature type="transmembrane region" description="Helical" evidence="1">
    <location>
        <begin position="232"/>
        <end position="254"/>
    </location>
</feature>
<evidence type="ECO:0000256" key="1">
    <source>
        <dbReference type="SAM" id="Phobius"/>
    </source>
</evidence>
<dbReference type="EMBL" id="JAAQTO010000018">
    <property type="protein sequence ID" value="NIC05319.1"/>
    <property type="molecule type" value="Genomic_DNA"/>
</dbReference>
<gene>
    <name evidence="2" type="ORF">HBJ55_07770</name>
</gene>
<feature type="transmembrane region" description="Helical" evidence="1">
    <location>
        <begin position="113"/>
        <end position="132"/>
    </location>
</feature>
<feature type="transmembrane region" description="Helical" evidence="1">
    <location>
        <begin position="152"/>
        <end position="172"/>
    </location>
</feature>
<proteinExistence type="predicted"/>
<feature type="transmembrane region" description="Helical" evidence="1">
    <location>
        <begin position="86"/>
        <end position="107"/>
    </location>
</feature>
<keyword evidence="1" id="KW-0472">Membrane</keyword>
<sequence length="275" mass="30684">MSERRYAAWRGILYRHGHVVLAVVGLLAWSRLTPGLAGMLLLPAWSVAGQLIFAGSFEASRLRRSAWLGQYLRESSPWHRRLRGGLIMILSHQLLGLLLALLLLVQLRLLSPVAWPALLLAALALGWLQASLRRRMARHVVAAYIPSLTRRLLVWPVGGLLALLLMLLALWLPQPYLIGLAWEEALVRHVSTAAGGSLLGFFERLAQALELSQYWAMQNAATRTGIDEWMVLIGWLVLLLSQSAFAWACVRLLVGVDALRDWLTQWPENGREGSA</sequence>
<keyword evidence="1" id="KW-0812">Transmembrane</keyword>
<feature type="transmembrane region" description="Helical" evidence="1">
    <location>
        <begin position="36"/>
        <end position="57"/>
    </location>
</feature>
<accession>A0ABX0PV47</accession>
<organism evidence="2 3">
    <name type="scientific">Billgrantia bachuensis</name>
    <dbReference type="NCBI Taxonomy" id="2717286"/>
    <lineage>
        <taxon>Bacteria</taxon>
        <taxon>Pseudomonadati</taxon>
        <taxon>Pseudomonadota</taxon>
        <taxon>Gammaproteobacteria</taxon>
        <taxon>Oceanospirillales</taxon>
        <taxon>Halomonadaceae</taxon>
        <taxon>Billgrantia</taxon>
    </lineage>
</organism>
<evidence type="ECO:0000313" key="2">
    <source>
        <dbReference type="EMBL" id="NIC05319.1"/>
    </source>
</evidence>
<comment type="caution">
    <text evidence="2">The sequence shown here is derived from an EMBL/GenBank/DDBJ whole genome shotgun (WGS) entry which is preliminary data.</text>
</comment>
<protein>
    <submittedName>
        <fullName evidence="2">Uncharacterized protein</fullName>
    </submittedName>
</protein>
<evidence type="ECO:0000313" key="3">
    <source>
        <dbReference type="Proteomes" id="UP001318321"/>
    </source>
</evidence>
<keyword evidence="1" id="KW-1133">Transmembrane helix</keyword>
<keyword evidence="3" id="KW-1185">Reference proteome</keyword>
<name>A0ABX0PV47_9GAMM</name>
<reference evidence="2 3" key="1">
    <citation type="submission" date="2020-03" db="EMBL/GenBank/DDBJ databases">
        <title>Identification of Halomonas strains.</title>
        <authorList>
            <person name="Xiao Z."/>
            <person name="Dong F."/>
            <person name="Wang Z."/>
            <person name="Zhao J.-Y."/>
        </authorList>
    </citation>
    <scope>NUCLEOTIDE SEQUENCE [LARGE SCALE GENOMIC DNA]</scope>
    <source>
        <strain evidence="2 3">DX6</strain>
    </source>
</reference>
<dbReference type="RefSeq" id="WP_167112774.1">
    <property type="nucleotide sequence ID" value="NZ_JAAQTO010000018.1"/>
</dbReference>
<dbReference type="Proteomes" id="UP001318321">
    <property type="component" value="Unassembled WGS sequence"/>
</dbReference>